<evidence type="ECO:0000256" key="2">
    <source>
        <dbReference type="RuleBase" id="RU362039"/>
    </source>
</evidence>
<dbReference type="InterPro" id="IPR024654">
    <property type="entry name" value="Calcineurin-like_PHP_lpxH"/>
</dbReference>
<organism evidence="4 5">
    <name type="scientific">Enterocloster alcoholdehydrogenati</name>
    <dbReference type="NCBI Taxonomy" id="2547410"/>
    <lineage>
        <taxon>Bacteria</taxon>
        <taxon>Bacillati</taxon>
        <taxon>Bacillota</taxon>
        <taxon>Clostridia</taxon>
        <taxon>Lachnospirales</taxon>
        <taxon>Lachnospiraceae</taxon>
        <taxon>Enterocloster</taxon>
    </lineage>
</organism>
<protein>
    <recommendedName>
        <fullName evidence="2">Phosphoesterase</fullName>
        <ecNumber evidence="2">3.1.4.-</ecNumber>
    </recommendedName>
</protein>
<comment type="cofactor">
    <cofactor evidence="2">
        <name>a divalent metal cation</name>
        <dbReference type="ChEBI" id="CHEBI:60240"/>
    </cofactor>
</comment>
<dbReference type="Proteomes" id="UP001600894">
    <property type="component" value="Unassembled WGS sequence"/>
</dbReference>
<dbReference type="InterPro" id="IPR000979">
    <property type="entry name" value="Phosphodiesterase_MJ0936/Vps29"/>
</dbReference>
<evidence type="ECO:0000259" key="3">
    <source>
        <dbReference type="Pfam" id="PF12850"/>
    </source>
</evidence>
<dbReference type="Pfam" id="PF12850">
    <property type="entry name" value="Metallophos_2"/>
    <property type="match status" value="1"/>
</dbReference>
<gene>
    <name evidence="4" type="ORF">F130042H8_31940</name>
</gene>
<sequence>MKILIVSDTHRKDGNLQWVMEQTKPFDMLIHLGDAEGSEYEIARWAGPGCELEMVLGNNDFFSHLERERDLMIGTYRALLTHGHYYNVSLSTEYLRREARERGFDIAMFGHTHRPFFEIDRQEGEKELILLNPGSLSYPRQEGRRPSYMIMEIGEDGKARFHQHYL</sequence>
<dbReference type="InterPro" id="IPR029052">
    <property type="entry name" value="Metallo-depent_PP-like"/>
</dbReference>
<keyword evidence="2" id="KW-0479">Metal-binding</keyword>
<accession>A0ABQ0B1H0</accession>
<dbReference type="NCBIfam" id="TIGR00040">
    <property type="entry name" value="yfcE"/>
    <property type="match status" value="1"/>
</dbReference>
<evidence type="ECO:0000313" key="5">
    <source>
        <dbReference type="Proteomes" id="UP001600894"/>
    </source>
</evidence>
<proteinExistence type="inferred from homology"/>
<dbReference type="SUPFAM" id="SSF56300">
    <property type="entry name" value="Metallo-dependent phosphatases"/>
    <property type="match status" value="1"/>
</dbReference>
<dbReference type="RefSeq" id="WP_176255454.1">
    <property type="nucleotide sequence ID" value="NZ_BAABXL010000001.1"/>
</dbReference>
<feature type="domain" description="Calcineurin-like phosphoesterase" evidence="3">
    <location>
        <begin position="1"/>
        <end position="155"/>
    </location>
</feature>
<comment type="similarity">
    <text evidence="1 2">Belongs to the metallophosphoesterase superfamily. YfcE family.</text>
</comment>
<name>A0ABQ0B1H0_9FIRM</name>
<dbReference type="EC" id="3.1.4.-" evidence="2"/>
<evidence type="ECO:0000256" key="1">
    <source>
        <dbReference type="ARBA" id="ARBA00008950"/>
    </source>
</evidence>
<dbReference type="EMBL" id="BAABXL010000001">
    <property type="protein sequence ID" value="GAA6270134.1"/>
    <property type="molecule type" value="Genomic_DNA"/>
</dbReference>
<evidence type="ECO:0000313" key="4">
    <source>
        <dbReference type="EMBL" id="GAA6270134.1"/>
    </source>
</evidence>
<comment type="caution">
    <text evidence="4">The sequence shown here is derived from an EMBL/GenBank/DDBJ whole genome shotgun (WGS) entry which is preliminary data.</text>
</comment>
<reference evidence="4 5" key="1">
    <citation type="submission" date="2024-04" db="EMBL/GenBank/DDBJ databases">
        <title>Defined microbial consortia suppress multidrug-resistant proinflammatory Enterobacteriaceae via ecological control.</title>
        <authorList>
            <person name="Furuichi M."/>
            <person name="Kawaguchi T."/>
            <person name="Pust M."/>
            <person name="Yasuma K."/>
            <person name="Plichta D."/>
            <person name="Hasegawa N."/>
            <person name="Ohya T."/>
            <person name="Bhattarai S."/>
            <person name="Sasajima S."/>
            <person name="Aoto Y."/>
            <person name="Tuganbaev T."/>
            <person name="Yaginuma M."/>
            <person name="Ueda M."/>
            <person name="Okahashi N."/>
            <person name="Amafuji K."/>
            <person name="Kiridooshi Y."/>
            <person name="Sugita K."/>
            <person name="Strazar M."/>
            <person name="Skelly A."/>
            <person name="Suda W."/>
            <person name="Hattori M."/>
            <person name="Nakamoto N."/>
            <person name="Caballero S."/>
            <person name="Norman J."/>
            <person name="Olle B."/>
            <person name="Tanoue T."/>
            <person name="Arita M."/>
            <person name="Bucci V."/>
            <person name="Atarashi K."/>
            <person name="Xavier R."/>
            <person name="Honda K."/>
        </authorList>
    </citation>
    <scope>NUCLEOTIDE SEQUENCE [LARGE SCALE GENOMIC DNA]</scope>
    <source>
        <strain evidence="5">f13</strain>
    </source>
</reference>
<dbReference type="PANTHER" id="PTHR11124">
    <property type="entry name" value="VACUOLAR SORTING PROTEIN VPS29"/>
    <property type="match status" value="1"/>
</dbReference>
<dbReference type="Gene3D" id="3.60.21.10">
    <property type="match status" value="1"/>
</dbReference>
<keyword evidence="5" id="KW-1185">Reference proteome</keyword>